<feature type="region of interest" description="Disordered" evidence="2">
    <location>
        <begin position="180"/>
        <end position="206"/>
    </location>
</feature>
<organism evidence="4 5">
    <name type="scientific">Actinomadura verrucosospora</name>
    <dbReference type="NCBI Taxonomy" id="46165"/>
    <lineage>
        <taxon>Bacteria</taxon>
        <taxon>Bacillati</taxon>
        <taxon>Actinomycetota</taxon>
        <taxon>Actinomycetes</taxon>
        <taxon>Streptosporangiales</taxon>
        <taxon>Thermomonosporaceae</taxon>
        <taxon>Actinomadura</taxon>
    </lineage>
</organism>
<evidence type="ECO:0000259" key="3">
    <source>
        <dbReference type="Pfam" id="PF13581"/>
    </source>
</evidence>
<dbReference type="Proteomes" id="UP000501240">
    <property type="component" value="Chromosome"/>
</dbReference>
<sequence>MAPEGHGTETGTDVIDPAAGGHTAAPADSQARGEGAAAGERHRAPEDPPGGHPAATWELPAEPRSAARARALTAQALDAWRVTDPGDVGDIVLIVDELVTNAVVHGTGPVRLGLRLDGGRLTGEVGDTEPAAPGPARPAPPVLDWAEAGRGLLLVTALATGFGARPHPAGKTVWFTRDLHHPGANAPATAGGGPVPALQPVPPPRR</sequence>
<dbReference type="AlphaFoldDB" id="A0A7D3VNW5"/>
<dbReference type="InterPro" id="IPR050267">
    <property type="entry name" value="Anti-sigma-factor_SerPK"/>
</dbReference>
<dbReference type="PANTHER" id="PTHR35526:SF3">
    <property type="entry name" value="ANTI-SIGMA-F FACTOR RSBW"/>
    <property type="match status" value="1"/>
</dbReference>
<gene>
    <name evidence="4" type="ORF">ACTIVE_0651</name>
</gene>
<reference evidence="4 5" key="1">
    <citation type="submission" date="2020-05" db="EMBL/GenBank/DDBJ databases">
        <title>Actinomadura verrucosospora NRRL-B18236 (PFL_A860) Genome sequencing and assembly.</title>
        <authorList>
            <person name="Samborskyy M."/>
        </authorList>
    </citation>
    <scope>NUCLEOTIDE SEQUENCE [LARGE SCALE GENOMIC DNA]</scope>
    <source>
        <strain evidence="4 5">NRRL:B18236</strain>
    </source>
</reference>
<dbReference type="SUPFAM" id="SSF55874">
    <property type="entry name" value="ATPase domain of HSP90 chaperone/DNA topoisomerase II/histidine kinase"/>
    <property type="match status" value="1"/>
</dbReference>
<dbReference type="InterPro" id="IPR036890">
    <property type="entry name" value="HATPase_C_sf"/>
</dbReference>
<name>A0A7D3VNW5_ACTVE</name>
<dbReference type="Pfam" id="PF13581">
    <property type="entry name" value="HATPase_c_2"/>
    <property type="match status" value="1"/>
</dbReference>
<protein>
    <recommendedName>
        <fullName evidence="3">Histidine kinase/HSP90-like ATPase domain-containing protein</fullName>
    </recommendedName>
</protein>
<keyword evidence="5" id="KW-1185">Reference proteome</keyword>
<dbReference type="Gene3D" id="3.30.565.10">
    <property type="entry name" value="Histidine kinase-like ATPase, C-terminal domain"/>
    <property type="match status" value="1"/>
</dbReference>
<dbReference type="InterPro" id="IPR003594">
    <property type="entry name" value="HATPase_dom"/>
</dbReference>
<dbReference type="EMBL" id="CP053892">
    <property type="protein sequence ID" value="QKG19015.1"/>
    <property type="molecule type" value="Genomic_DNA"/>
</dbReference>
<keyword evidence="1" id="KW-0723">Serine/threonine-protein kinase</keyword>
<dbReference type="CDD" id="cd16936">
    <property type="entry name" value="HATPase_RsbW-like"/>
    <property type="match status" value="1"/>
</dbReference>
<dbReference type="RefSeq" id="WP_173092670.1">
    <property type="nucleotide sequence ID" value="NZ_CP053892.1"/>
</dbReference>
<proteinExistence type="predicted"/>
<feature type="region of interest" description="Disordered" evidence="2">
    <location>
        <begin position="1"/>
        <end position="57"/>
    </location>
</feature>
<keyword evidence="1" id="KW-0418">Kinase</keyword>
<evidence type="ECO:0000256" key="2">
    <source>
        <dbReference type="SAM" id="MobiDB-lite"/>
    </source>
</evidence>
<feature type="domain" description="Histidine kinase/HSP90-like ATPase" evidence="3">
    <location>
        <begin position="59"/>
        <end position="176"/>
    </location>
</feature>
<evidence type="ECO:0000256" key="1">
    <source>
        <dbReference type="ARBA" id="ARBA00022527"/>
    </source>
</evidence>
<accession>A0A7D3VNW5</accession>
<dbReference type="GO" id="GO:0004674">
    <property type="term" value="F:protein serine/threonine kinase activity"/>
    <property type="evidence" value="ECO:0007669"/>
    <property type="project" value="UniProtKB-KW"/>
</dbReference>
<evidence type="ECO:0000313" key="4">
    <source>
        <dbReference type="EMBL" id="QKG19015.1"/>
    </source>
</evidence>
<feature type="compositionally biased region" description="Pro residues" evidence="2">
    <location>
        <begin position="197"/>
        <end position="206"/>
    </location>
</feature>
<keyword evidence="1" id="KW-0808">Transferase</keyword>
<evidence type="ECO:0000313" key="5">
    <source>
        <dbReference type="Proteomes" id="UP000501240"/>
    </source>
</evidence>
<dbReference type="PANTHER" id="PTHR35526">
    <property type="entry name" value="ANTI-SIGMA-F FACTOR RSBW-RELATED"/>
    <property type="match status" value="1"/>
</dbReference>